<gene>
    <name evidence="2" type="ORF">RchiOBHm_Chr4g0392641</name>
</gene>
<comment type="caution">
    <text evidence="2">The sequence shown here is derived from an EMBL/GenBank/DDBJ whole genome shotgun (WGS) entry which is preliminary data.</text>
</comment>
<dbReference type="Gramene" id="PRQ36537">
    <property type="protein sequence ID" value="PRQ36537"/>
    <property type="gene ID" value="RchiOBHm_Chr4g0392641"/>
</dbReference>
<dbReference type="GO" id="GO:0051603">
    <property type="term" value="P:proteolysis involved in protein catabolic process"/>
    <property type="evidence" value="ECO:0007669"/>
    <property type="project" value="TreeGrafter"/>
</dbReference>
<dbReference type="Proteomes" id="UP000238479">
    <property type="component" value="Chromosome 4"/>
</dbReference>
<protein>
    <submittedName>
        <fullName evidence="2">Putative legumain protein</fullName>
        <ecNumber evidence="2">3.4.22.34</ecNumber>
    </submittedName>
</protein>
<dbReference type="STRING" id="74649.A0A2P6QQW7"/>
<organism evidence="2 3">
    <name type="scientific">Rosa chinensis</name>
    <name type="common">China rose</name>
    <dbReference type="NCBI Taxonomy" id="74649"/>
    <lineage>
        <taxon>Eukaryota</taxon>
        <taxon>Viridiplantae</taxon>
        <taxon>Streptophyta</taxon>
        <taxon>Embryophyta</taxon>
        <taxon>Tracheophyta</taxon>
        <taxon>Spermatophyta</taxon>
        <taxon>Magnoliopsida</taxon>
        <taxon>eudicotyledons</taxon>
        <taxon>Gunneridae</taxon>
        <taxon>Pentapetalae</taxon>
        <taxon>rosids</taxon>
        <taxon>fabids</taxon>
        <taxon>Rosales</taxon>
        <taxon>Rosaceae</taxon>
        <taxon>Rosoideae</taxon>
        <taxon>Rosoideae incertae sedis</taxon>
        <taxon>Rosa</taxon>
    </lineage>
</organism>
<dbReference type="EC" id="3.4.22.34" evidence="2"/>
<sequence>MKKVFYLEACESGSMFEGLLPKNTNIYVTTTANSEESSYATHCHGDPHVSKEFGTCLEDLYSISWMEELRRK</sequence>
<dbReference type="InterPro" id="IPR001096">
    <property type="entry name" value="Peptidase_C13"/>
</dbReference>
<evidence type="ECO:0000313" key="3">
    <source>
        <dbReference type="Proteomes" id="UP000238479"/>
    </source>
</evidence>
<keyword evidence="2" id="KW-0378">Hydrolase</keyword>
<accession>A0A2P6QQW7</accession>
<evidence type="ECO:0000256" key="1">
    <source>
        <dbReference type="ARBA" id="ARBA00009941"/>
    </source>
</evidence>
<comment type="similarity">
    <text evidence="1">Belongs to the peptidase C13 family.</text>
</comment>
<dbReference type="EMBL" id="PDCK01000042">
    <property type="protein sequence ID" value="PRQ36537.1"/>
    <property type="molecule type" value="Genomic_DNA"/>
</dbReference>
<dbReference type="AlphaFoldDB" id="A0A2P6QQW7"/>
<proteinExistence type="inferred from homology"/>
<dbReference type="GO" id="GO:0006624">
    <property type="term" value="P:vacuolar protein processing"/>
    <property type="evidence" value="ECO:0007669"/>
    <property type="project" value="TreeGrafter"/>
</dbReference>
<dbReference type="GO" id="GO:0004197">
    <property type="term" value="F:cysteine-type endopeptidase activity"/>
    <property type="evidence" value="ECO:0007669"/>
    <property type="project" value="UniProtKB-EC"/>
</dbReference>
<name>A0A2P6QQW7_ROSCH</name>
<keyword evidence="3" id="KW-1185">Reference proteome</keyword>
<dbReference type="PANTHER" id="PTHR12000:SF42">
    <property type="entry name" value="LEGUMAIN"/>
    <property type="match status" value="1"/>
</dbReference>
<dbReference type="PANTHER" id="PTHR12000">
    <property type="entry name" value="HEMOGLOBINASE FAMILY MEMBER"/>
    <property type="match status" value="1"/>
</dbReference>
<dbReference type="GO" id="GO:0005773">
    <property type="term" value="C:vacuole"/>
    <property type="evidence" value="ECO:0007669"/>
    <property type="project" value="GOC"/>
</dbReference>
<evidence type="ECO:0000313" key="2">
    <source>
        <dbReference type="EMBL" id="PRQ36537.1"/>
    </source>
</evidence>
<reference evidence="2 3" key="1">
    <citation type="journal article" date="2018" name="Nat. Genet.">
        <title>The Rosa genome provides new insights in the design of modern roses.</title>
        <authorList>
            <person name="Bendahmane M."/>
        </authorList>
    </citation>
    <scope>NUCLEOTIDE SEQUENCE [LARGE SCALE GENOMIC DNA]</scope>
    <source>
        <strain evidence="3">cv. Old Blush</strain>
    </source>
</reference>
<dbReference type="Pfam" id="PF01650">
    <property type="entry name" value="Peptidase_C13"/>
    <property type="match status" value="1"/>
</dbReference>
<dbReference type="Gene3D" id="3.40.50.1460">
    <property type="match status" value="1"/>
</dbReference>